<dbReference type="EMBL" id="AZJI01000001">
    <property type="protein sequence ID" value="ETD25029.1"/>
    <property type="molecule type" value="Genomic_DNA"/>
</dbReference>
<keyword evidence="10 13" id="KW-1133">Transmembrane helix</keyword>
<evidence type="ECO:0000256" key="11">
    <source>
        <dbReference type="ARBA" id="ARBA00023049"/>
    </source>
</evidence>
<keyword evidence="5" id="KW-0645">Protease</keyword>
<keyword evidence="4" id="KW-1003">Cell membrane</keyword>
<evidence type="ECO:0000256" key="1">
    <source>
        <dbReference type="ARBA" id="ARBA00001947"/>
    </source>
</evidence>
<reference evidence="14 15" key="1">
    <citation type="journal article" date="2014" name="Genome Announc.">
        <title>Draft genome sequences of six enterohepatic helicobacter species isolated from humans and one from rhesus macaques.</title>
        <authorList>
            <person name="Shen Z."/>
            <person name="Sheh A."/>
            <person name="Young S.K."/>
            <person name="Abouelliel A."/>
            <person name="Ward D.V."/>
            <person name="Earl A.M."/>
            <person name="Fox J.G."/>
        </authorList>
    </citation>
    <scope>NUCLEOTIDE SEQUENCE [LARGE SCALE GENOMIC DNA]</scope>
    <source>
        <strain evidence="14 15">MIT 99-5501</strain>
    </source>
</reference>
<comment type="similarity">
    <text evidence="3">Belongs to the peptidase M50B family.</text>
</comment>
<dbReference type="GO" id="GO:0005886">
    <property type="term" value="C:plasma membrane"/>
    <property type="evidence" value="ECO:0007669"/>
    <property type="project" value="UniProtKB-SubCell"/>
</dbReference>
<evidence type="ECO:0000256" key="12">
    <source>
        <dbReference type="ARBA" id="ARBA00023136"/>
    </source>
</evidence>
<evidence type="ECO:0000256" key="2">
    <source>
        <dbReference type="ARBA" id="ARBA00004651"/>
    </source>
</evidence>
<dbReference type="STRING" id="1357400.HMPREF2086_00364"/>
<sequence length="232" mass="25293">MDFSYFSHFFDSFDSVEKSLQISASVCALLVGIIGHEIMHGLVAYHYGDDTAKREDRLSINPIKHIDLLGSVILPSILLFTNAPFLFGWAKPVPVNIPLIIAHRGYGAACGVALAGVSYNLALALLASLLLFSGAFDEIDGILLLSIAFFLIATIKYNVILCVFNLLPIPPLDGSQVLLFGALKFRLIALARFLQTIAPFGMFIIIGILFVPYLANVIFYPAKILLMFLLGG</sequence>
<evidence type="ECO:0008006" key="16">
    <source>
        <dbReference type="Google" id="ProtNLM"/>
    </source>
</evidence>
<dbReference type="eggNOG" id="COG1994">
    <property type="taxonomic scope" value="Bacteria"/>
</dbReference>
<feature type="transmembrane region" description="Helical" evidence="13">
    <location>
        <begin position="20"/>
        <end position="45"/>
    </location>
</feature>
<dbReference type="GO" id="GO:0008237">
    <property type="term" value="F:metallopeptidase activity"/>
    <property type="evidence" value="ECO:0007669"/>
    <property type="project" value="UniProtKB-KW"/>
</dbReference>
<proteinExistence type="inferred from homology"/>
<dbReference type="InterPro" id="IPR052348">
    <property type="entry name" value="Metallopeptidase_M50B"/>
</dbReference>
<keyword evidence="6 13" id="KW-0812">Transmembrane</keyword>
<dbReference type="PANTHER" id="PTHR35864:SF1">
    <property type="entry name" value="ZINC METALLOPROTEASE YWHC-RELATED"/>
    <property type="match status" value="1"/>
</dbReference>
<dbReference type="Proteomes" id="UP000018731">
    <property type="component" value="Unassembled WGS sequence"/>
</dbReference>
<dbReference type="HOGENOM" id="CLU_086979_0_0_7"/>
<dbReference type="AlphaFoldDB" id="V8CCF9"/>
<dbReference type="GO" id="GO:0006508">
    <property type="term" value="P:proteolysis"/>
    <property type="evidence" value="ECO:0007669"/>
    <property type="project" value="UniProtKB-KW"/>
</dbReference>
<evidence type="ECO:0000256" key="8">
    <source>
        <dbReference type="ARBA" id="ARBA00022801"/>
    </source>
</evidence>
<evidence type="ECO:0000256" key="7">
    <source>
        <dbReference type="ARBA" id="ARBA00022723"/>
    </source>
</evidence>
<dbReference type="InterPro" id="IPR044537">
    <property type="entry name" value="Rip2-like"/>
</dbReference>
<evidence type="ECO:0000256" key="4">
    <source>
        <dbReference type="ARBA" id="ARBA00022475"/>
    </source>
</evidence>
<dbReference type="RefSeq" id="WP_023927035.1">
    <property type="nucleotide sequence ID" value="NZ_KI669454.1"/>
</dbReference>
<comment type="caution">
    <text evidence="14">The sequence shown here is derived from an EMBL/GenBank/DDBJ whole genome shotgun (WGS) entry which is preliminary data.</text>
</comment>
<feature type="transmembrane region" description="Helical" evidence="13">
    <location>
        <begin position="201"/>
        <end position="222"/>
    </location>
</feature>
<feature type="transmembrane region" description="Helical" evidence="13">
    <location>
        <begin position="143"/>
        <end position="169"/>
    </location>
</feature>
<accession>V8CCF9</accession>
<evidence type="ECO:0000256" key="6">
    <source>
        <dbReference type="ARBA" id="ARBA00022692"/>
    </source>
</evidence>
<keyword evidence="8" id="KW-0378">Hydrolase</keyword>
<feature type="transmembrane region" description="Helical" evidence="13">
    <location>
        <begin position="106"/>
        <end position="131"/>
    </location>
</feature>
<dbReference type="PANTHER" id="PTHR35864">
    <property type="entry name" value="ZINC METALLOPROTEASE MJ0611-RELATED"/>
    <property type="match status" value="1"/>
</dbReference>
<comment type="cofactor">
    <cofactor evidence="1">
        <name>Zn(2+)</name>
        <dbReference type="ChEBI" id="CHEBI:29105"/>
    </cofactor>
</comment>
<keyword evidence="9" id="KW-0862">Zinc</keyword>
<evidence type="ECO:0000256" key="9">
    <source>
        <dbReference type="ARBA" id="ARBA00022833"/>
    </source>
</evidence>
<comment type="subcellular location">
    <subcellularLocation>
        <location evidence="2">Cell membrane</location>
        <topology evidence="2">Multi-pass membrane protein</topology>
    </subcellularLocation>
</comment>
<evidence type="ECO:0000256" key="10">
    <source>
        <dbReference type="ARBA" id="ARBA00022989"/>
    </source>
</evidence>
<dbReference type="PATRIC" id="fig|1357400.3.peg.498"/>
<name>V8CCF9_9HELI</name>
<organism evidence="14 15">
    <name type="scientific">Helicobacter macacae MIT 99-5501</name>
    <dbReference type="NCBI Taxonomy" id="1357400"/>
    <lineage>
        <taxon>Bacteria</taxon>
        <taxon>Pseudomonadati</taxon>
        <taxon>Campylobacterota</taxon>
        <taxon>Epsilonproteobacteria</taxon>
        <taxon>Campylobacterales</taxon>
        <taxon>Helicobacteraceae</taxon>
        <taxon>Helicobacter</taxon>
    </lineage>
</organism>
<gene>
    <name evidence="14" type="ORF">HMPREF2086_00364</name>
</gene>
<dbReference type="CDD" id="cd06158">
    <property type="entry name" value="S2P-M50_like_1"/>
    <property type="match status" value="1"/>
</dbReference>
<keyword evidence="11" id="KW-0482">Metalloprotease</keyword>
<evidence type="ECO:0000313" key="14">
    <source>
        <dbReference type="EMBL" id="ETD25029.1"/>
    </source>
</evidence>
<evidence type="ECO:0000313" key="15">
    <source>
        <dbReference type="Proteomes" id="UP000018731"/>
    </source>
</evidence>
<dbReference type="GO" id="GO:0046872">
    <property type="term" value="F:metal ion binding"/>
    <property type="evidence" value="ECO:0007669"/>
    <property type="project" value="UniProtKB-KW"/>
</dbReference>
<keyword evidence="12 13" id="KW-0472">Membrane</keyword>
<evidence type="ECO:0000256" key="5">
    <source>
        <dbReference type="ARBA" id="ARBA00022670"/>
    </source>
</evidence>
<evidence type="ECO:0000256" key="3">
    <source>
        <dbReference type="ARBA" id="ARBA00007931"/>
    </source>
</evidence>
<feature type="transmembrane region" description="Helical" evidence="13">
    <location>
        <begin position="66"/>
        <end position="86"/>
    </location>
</feature>
<keyword evidence="7" id="KW-0479">Metal-binding</keyword>
<keyword evidence="15" id="KW-1185">Reference proteome</keyword>
<evidence type="ECO:0000256" key="13">
    <source>
        <dbReference type="SAM" id="Phobius"/>
    </source>
</evidence>
<protein>
    <recommendedName>
        <fullName evidence="16">Peptidase M50 domain-containing protein</fullName>
    </recommendedName>
</protein>